<dbReference type="SMART" id="SM00382">
    <property type="entry name" value="AAA"/>
    <property type="match status" value="2"/>
</dbReference>
<dbReference type="GO" id="GO:0005524">
    <property type="term" value="F:ATP binding"/>
    <property type="evidence" value="ECO:0007669"/>
    <property type="project" value="UniProtKB-KW"/>
</dbReference>
<evidence type="ECO:0000256" key="2">
    <source>
        <dbReference type="ARBA" id="ARBA00022840"/>
    </source>
</evidence>
<dbReference type="PANTHER" id="PTHR42855">
    <property type="entry name" value="ABC TRANSPORTER ATP-BINDING SUBUNIT"/>
    <property type="match status" value="1"/>
</dbReference>
<protein>
    <submittedName>
        <fullName evidence="4">ATPase subunit of ABC transporter with duplicated ATPase domains</fullName>
    </submittedName>
</protein>
<keyword evidence="1" id="KW-0547">Nucleotide-binding</keyword>
<dbReference type="FunFam" id="3.40.50.300:FF:000011">
    <property type="entry name" value="Putative ABC transporter ATP-binding component"/>
    <property type="match status" value="1"/>
</dbReference>
<feature type="domain" description="ABC transporter" evidence="3">
    <location>
        <begin position="4"/>
        <end position="259"/>
    </location>
</feature>
<evidence type="ECO:0000256" key="1">
    <source>
        <dbReference type="ARBA" id="ARBA00022741"/>
    </source>
</evidence>
<dbReference type="AlphaFoldDB" id="A0A7W5AXH2"/>
<dbReference type="Proteomes" id="UP000570361">
    <property type="component" value="Unassembled WGS sequence"/>
</dbReference>
<dbReference type="InterPro" id="IPR003439">
    <property type="entry name" value="ABC_transporter-like_ATP-bd"/>
</dbReference>
<dbReference type="SUPFAM" id="SSF52540">
    <property type="entry name" value="P-loop containing nucleoside triphosphate hydrolases"/>
    <property type="match status" value="2"/>
</dbReference>
<dbReference type="InterPro" id="IPR051309">
    <property type="entry name" value="ABCF_ATPase"/>
</dbReference>
<reference evidence="4 5" key="1">
    <citation type="submission" date="2020-08" db="EMBL/GenBank/DDBJ databases">
        <title>Genomic Encyclopedia of Type Strains, Phase III (KMG-III): the genomes of soil and plant-associated and newly described type strains.</title>
        <authorList>
            <person name="Whitman W."/>
        </authorList>
    </citation>
    <scope>NUCLEOTIDE SEQUENCE [LARGE SCALE GENOMIC DNA]</scope>
    <source>
        <strain evidence="4 5">CECT 5862</strain>
    </source>
</reference>
<dbReference type="InterPro" id="IPR032781">
    <property type="entry name" value="ABC_tran_Xtn"/>
</dbReference>
<dbReference type="Pfam" id="PF12848">
    <property type="entry name" value="ABC_tran_Xtn"/>
    <property type="match status" value="1"/>
</dbReference>
<gene>
    <name evidence="4" type="ORF">FHS18_002341</name>
</gene>
<evidence type="ECO:0000313" key="5">
    <source>
        <dbReference type="Proteomes" id="UP000570361"/>
    </source>
</evidence>
<dbReference type="PANTHER" id="PTHR42855:SF2">
    <property type="entry name" value="DRUG RESISTANCE ABC TRANSPORTER,ATP-BINDING PROTEIN"/>
    <property type="match status" value="1"/>
</dbReference>
<dbReference type="GO" id="GO:0016887">
    <property type="term" value="F:ATP hydrolysis activity"/>
    <property type="evidence" value="ECO:0007669"/>
    <property type="project" value="InterPro"/>
</dbReference>
<organism evidence="4 5">
    <name type="scientific">Paenibacillus phyllosphaerae</name>
    <dbReference type="NCBI Taxonomy" id="274593"/>
    <lineage>
        <taxon>Bacteria</taxon>
        <taxon>Bacillati</taxon>
        <taxon>Bacillota</taxon>
        <taxon>Bacilli</taxon>
        <taxon>Bacillales</taxon>
        <taxon>Paenibacillaceae</taxon>
        <taxon>Paenibacillus</taxon>
    </lineage>
</organism>
<evidence type="ECO:0000313" key="4">
    <source>
        <dbReference type="EMBL" id="MBB3110274.1"/>
    </source>
</evidence>
<dbReference type="PROSITE" id="PS50893">
    <property type="entry name" value="ABC_TRANSPORTER_2"/>
    <property type="match status" value="2"/>
</dbReference>
<dbReference type="Pfam" id="PF00005">
    <property type="entry name" value="ABC_tran"/>
    <property type="match status" value="2"/>
</dbReference>
<dbReference type="Gene3D" id="3.40.50.300">
    <property type="entry name" value="P-loop containing nucleotide triphosphate hydrolases"/>
    <property type="match status" value="2"/>
</dbReference>
<dbReference type="InterPro" id="IPR003593">
    <property type="entry name" value="AAA+_ATPase"/>
</dbReference>
<accession>A0A7W5AXH2</accession>
<name>A0A7W5AXH2_9BACL</name>
<keyword evidence="2" id="KW-0067">ATP-binding</keyword>
<evidence type="ECO:0000259" key="3">
    <source>
        <dbReference type="PROSITE" id="PS50893"/>
    </source>
</evidence>
<proteinExistence type="predicted"/>
<dbReference type="CDD" id="cd03221">
    <property type="entry name" value="ABCF_EF-3"/>
    <property type="match status" value="2"/>
</dbReference>
<sequence>MSLLQVEQLSHTYGDKTIFHQASFRLLRGEHIGLVGSNGAGKSTLLRILAGELIADAGKLEWQAQLTIGYLQQHLGLLPGHSIKQVLQSAFSSLYRMEERLLTIAEEMTAAGGDRLERLLAQYGELQQRLEDSGFYEIETHMAEVAHGLGLLELGPERDVAALSGGQRTKLLLAKLLLEQPDVLLLDEPTNFLDDAHIEWLIGYLKSYEQAYLVISHDEHFLNEVTTAILHVDQHAIRRYAGNYEAFRRTFDLGREQLQSAYDRQQKEIQKLESFIQKNKVRNAKQAKSREKMLGRLSIIEKPAQGPPPRFRFHVHAEPVPQVLQANRIEVGYTTPLFKPVDLRVARGAKIAITGYNGIGKSTMLKTLLGELPPLGGTVKRGERVQGAYFAQETVPPVCTPFDHLATLRPDLTNKDLRRLLASAGLNEQHIRQPVASLSGGEQAKVRLCELMAAKSNMLLLDEPTNHLDARAKEALREALIRYEGTIILVSHEPSFYEDWVTQVWRVQEWGRA</sequence>
<dbReference type="InterPro" id="IPR017871">
    <property type="entry name" value="ABC_transporter-like_CS"/>
</dbReference>
<dbReference type="RefSeq" id="WP_183600132.1">
    <property type="nucleotide sequence ID" value="NZ_JACHXK010000004.1"/>
</dbReference>
<dbReference type="PROSITE" id="PS00211">
    <property type="entry name" value="ABC_TRANSPORTER_1"/>
    <property type="match status" value="2"/>
</dbReference>
<dbReference type="EMBL" id="JACHXK010000004">
    <property type="protein sequence ID" value="MBB3110274.1"/>
    <property type="molecule type" value="Genomic_DNA"/>
</dbReference>
<comment type="caution">
    <text evidence="4">The sequence shown here is derived from an EMBL/GenBank/DDBJ whole genome shotgun (WGS) entry which is preliminary data.</text>
</comment>
<dbReference type="InterPro" id="IPR027417">
    <property type="entry name" value="P-loop_NTPase"/>
</dbReference>
<feature type="domain" description="ABC transporter" evidence="3">
    <location>
        <begin position="315"/>
        <end position="513"/>
    </location>
</feature>
<keyword evidence="5" id="KW-1185">Reference proteome</keyword>